<evidence type="ECO:0000259" key="1">
    <source>
        <dbReference type="Pfam" id="PF13524"/>
    </source>
</evidence>
<reference evidence="2 3" key="1">
    <citation type="journal article" date="2015" name="Nature">
        <title>rRNA introns, odd ribosomes, and small enigmatic genomes across a large radiation of phyla.</title>
        <authorList>
            <person name="Brown C.T."/>
            <person name="Hug L.A."/>
            <person name="Thomas B.C."/>
            <person name="Sharon I."/>
            <person name="Castelle C.J."/>
            <person name="Singh A."/>
            <person name="Wilkins M.J."/>
            <person name="Williams K.H."/>
            <person name="Banfield J.F."/>
        </authorList>
    </citation>
    <scope>NUCLEOTIDE SEQUENCE [LARGE SCALE GENOMIC DNA]</scope>
</reference>
<dbReference type="Proteomes" id="UP000034588">
    <property type="component" value="Unassembled WGS sequence"/>
</dbReference>
<name>A0A0G1W3X8_9BACT</name>
<dbReference type="Pfam" id="PF13524">
    <property type="entry name" value="Glyco_trans_1_2"/>
    <property type="match status" value="1"/>
</dbReference>
<comment type="caution">
    <text evidence="2">The sequence shown here is derived from an EMBL/GenBank/DDBJ whole genome shotgun (WGS) entry which is preliminary data.</text>
</comment>
<sequence>MPRILFLTHPEGDYGGDLLYRGLVNVLGADNVIEWPYKPAHHEQKTYETVKGSHPVLPDHEGFMAPHSFFDIVTDAPIWTLDDLAEMSFDAVITESSRKGIWAAFAALVARGVQLKNIGITDSEDAAHFPSLGKSLRGMDVRRVFIKEAHSYKQWGTIPILPLPFSCGWGDLCAPGDPTDPNRSGAYFQCSPTHPKRGIVVEALAKIPECSIAGTHGGSPKQYCDNLQRALLGISVRGFGMDTLRNWEIPFFGAVLVTDTTIKVPYDDFVSGEDCFRWQTVEQLVALVKNLLAKPKQELLQVAKAGQVKLLRSHTHTKRARYVLKEMGVI</sequence>
<evidence type="ECO:0000313" key="3">
    <source>
        <dbReference type="Proteomes" id="UP000034588"/>
    </source>
</evidence>
<feature type="domain" description="Spore protein YkvP/CgeB glycosyl transferase-like" evidence="1">
    <location>
        <begin position="220"/>
        <end position="324"/>
    </location>
</feature>
<organism evidence="2 3">
    <name type="scientific">Candidatus Gottesmanbacteria bacterium GW2011_GWB1_49_7</name>
    <dbReference type="NCBI Taxonomy" id="1618448"/>
    <lineage>
        <taxon>Bacteria</taxon>
        <taxon>Candidatus Gottesmaniibacteriota</taxon>
    </lineage>
</organism>
<dbReference type="AlphaFoldDB" id="A0A0G1W3X8"/>
<evidence type="ECO:0000313" key="2">
    <source>
        <dbReference type="EMBL" id="KKW13275.1"/>
    </source>
</evidence>
<protein>
    <recommendedName>
        <fullName evidence="1">Spore protein YkvP/CgeB glycosyl transferase-like domain-containing protein</fullName>
    </recommendedName>
</protein>
<proteinExistence type="predicted"/>
<gene>
    <name evidence="2" type="ORF">UY48_C0003G0097</name>
</gene>
<accession>A0A0G1W3X8</accession>
<dbReference type="InterPro" id="IPR055259">
    <property type="entry name" value="YkvP/CgeB_Glyco_trans-like"/>
</dbReference>
<dbReference type="EMBL" id="LCQD01000003">
    <property type="protein sequence ID" value="KKW13275.1"/>
    <property type="molecule type" value="Genomic_DNA"/>
</dbReference>